<dbReference type="Proteomes" id="UP000494256">
    <property type="component" value="Unassembled WGS sequence"/>
</dbReference>
<gene>
    <name evidence="2" type="ORF">APLA_LOCUS14427</name>
    <name evidence="1" type="ORF">APLA_LOCUS9753</name>
</gene>
<evidence type="ECO:0000313" key="1">
    <source>
        <dbReference type="EMBL" id="CAB3244075.1"/>
    </source>
</evidence>
<reference evidence="3 4" key="1">
    <citation type="submission" date="2020-04" db="EMBL/GenBank/DDBJ databases">
        <authorList>
            <person name="Wallbank WR R."/>
            <person name="Pardo Diaz C."/>
            <person name="Kozak K."/>
            <person name="Martin S."/>
            <person name="Jiggins C."/>
            <person name="Moest M."/>
            <person name="Warren A I."/>
            <person name="Byers J.R.P. K."/>
            <person name="Montejo-Kovacevich G."/>
            <person name="Yen C E."/>
        </authorList>
    </citation>
    <scope>NUCLEOTIDE SEQUENCE [LARGE SCALE GENOMIC DNA]</scope>
</reference>
<keyword evidence="3" id="KW-1185">Reference proteome</keyword>
<evidence type="ECO:0000313" key="3">
    <source>
        <dbReference type="Proteomes" id="UP000494106"/>
    </source>
</evidence>
<dbReference type="Proteomes" id="UP000494106">
    <property type="component" value="Unassembled WGS sequence"/>
</dbReference>
<sequence>MLLDPNPGAWILHTCHFRARAAWRRRTHLTSGLFKRRSDTHCAAPALAGQPHARPTIFGAKNPGFRSSIAIATNVPITGRHAPTHRYSLFLLRSPYERYSYDKGGCEY</sequence>
<accession>A0A8S1B6S7</accession>
<comment type="caution">
    <text evidence="2">The sequence shown here is derived from an EMBL/GenBank/DDBJ whole genome shotgun (WGS) entry which is preliminary data.</text>
</comment>
<organism evidence="2 4">
    <name type="scientific">Arctia plantaginis</name>
    <name type="common">Wood tiger moth</name>
    <name type="synonym">Phalaena plantaginis</name>
    <dbReference type="NCBI Taxonomy" id="874455"/>
    <lineage>
        <taxon>Eukaryota</taxon>
        <taxon>Metazoa</taxon>
        <taxon>Ecdysozoa</taxon>
        <taxon>Arthropoda</taxon>
        <taxon>Hexapoda</taxon>
        <taxon>Insecta</taxon>
        <taxon>Pterygota</taxon>
        <taxon>Neoptera</taxon>
        <taxon>Endopterygota</taxon>
        <taxon>Lepidoptera</taxon>
        <taxon>Glossata</taxon>
        <taxon>Ditrysia</taxon>
        <taxon>Noctuoidea</taxon>
        <taxon>Erebidae</taxon>
        <taxon>Arctiinae</taxon>
        <taxon>Arctia</taxon>
    </lineage>
</organism>
<evidence type="ECO:0000313" key="2">
    <source>
        <dbReference type="EMBL" id="CAB3253781.1"/>
    </source>
</evidence>
<protein>
    <submittedName>
        <fullName evidence="2">Uncharacterized protein</fullName>
    </submittedName>
</protein>
<proteinExistence type="predicted"/>
<name>A0A8S1B6S7_ARCPL</name>
<dbReference type="AlphaFoldDB" id="A0A8S1B6S7"/>
<evidence type="ECO:0000313" key="4">
    <source>
        <dbReference type="Proteomes" id="UP000494256"/>
    </source>
</evidence>
<dbReference type="EMBL" id="CADEBC010000520">
    <property type="protein sequence ID" value="CAB3244075.1"/>
    <property type="molecule type" value="Genomic_DNA"/>
</dbReference>
<dbReference type="EMBL" id="CADEBD010000393">
    <property type="protein sequence ID" value="CAB3253781.1"/>
    <property type="molecule type" value="Genomic_DNA"/>
</dbReference>
<dbReference type="OrthoDB" id="7420895at2759"/>